<dbReference type="GO" id="GO:0006412">
    <property type="term" value="P:translation"/>
    <property type="evidence" value="ECO:0007669"/>
    <property type="project" value="UniProtKB-UniRule"/>
</dbReference>
<sequence length="70" mass="8256">MPLDPDDLRKMRKDELLKKLEELRLELIKLRVQARMGTLKNTASIKNTRKDIARILTILNEIRRKTSNKA</sequence>
<evidence type="ECO:0000313" key="7">
    <source>
        <dbReference type="Proteomes" id="UP001319921"/>
    </source>
</evidence>
<dbReference type="RefSeq" id="WP_229571636.1">
    <property type="nucleotide sequence ID" value="NZ_AP025226.1"/>
</dbReference>
<name>A0AAQ4CPC0_9CREN</name>
<keyword evidence="7" id="KW-1185">Reference proteome</keyword>
<dbReference type="Gene3D" id="1.10.287.310">
    <property type="match status" value="1"/>
</dbReference>
<keyword evidence="2 5" id="KW-0689">Ribosomal protein</keyword>
<dbReference type="KEGG" id="scas:SACC_06680"/>
<organism evidence="6 7">
    <name type="scientific">Saccharolobus caldissimus</name>
    <dbReference type="NCBI Taxonomy" id="1702097"/>
    <lineage>
        <taxon>Archaea</taxon>
        <taxon>Thermoproteota</taxon>
        <taxon>Thermoprotei</taxon>
        <taxon>Sulfolobales</taxon>
        <taxon>Sulfolobaceae</taxon>
        <taxon>Saccharolobus</taxon>
    </lineage>
</organism>
<dbReference type="Proteomes" id="UP001319921">
    <property type="component" value="Chromosome"/>
</dbReference>
<evidence type="ECO:0000256" key="2">
    <source>
        <dbReference type="ARBA" id="ARBA00022980"/>
    </source>
</evidence>
<dbReference type="Pfam" id="PF00831">
    <property type="entry name" value="Ribosomal_L29"/>
    <property type="match status" value="1"/>
</dbReference>
<dbReference type="InterPro" id="IPR050063">
    <property type="entry name" value="Ribosomal_protein_uL29"/>
</dbReference>
<reference evidence="6 7" key="1">
    <citation type="journal article" date="2022" name="Microbiol. Resour. Announc.">
        <title>Complete Genome Sequence of the Hyperthermophilic and Acidophilic Archaeon Saccharolobus caldissimus Strain HS-3T.</title>
        <authorList>
            <person name="Sakai H.D."/>
            <person name="Kurosawa N."/>
        </authorList>
    </citation>
    <scope>NUCLEOTIDE SEQUENCE [LARGE SCALE GENOMIC DNA]</scope>
    <source>
        <strain evidence="6 7">JCM32116</strain>
    </source>
</reference>
<dbReference type="HAMAP" id="MF_00374">
    <property type="entry name" value="Ribosomal_uL29"/>
    <property type="match status" value="1"/>
</dbReference>
<dbReference type="PROSITE" id="PS00579">
    <property type="entry name" value="RIBOSOMAL_L29"/>
    <property type="match status" value="1"/>
</dbReference>
<dbReference type="AlphaFoldDB" id="A0AAQ4CPC0"/>
<dbReference type="GO" id="GO:0022625">
    <property type="term" value="C:cytosolic large ribosomal subunit"/>
    <property type="evidence" value="ECO:0007669"/>
    <property type="project" value="TreeGrafter"/>
</dbReference>
<dbReference type="SUPFAM" id="SSF46561">
    <property type="entry name" value="Ribosomal protein L29 (L29p)"/>
    <property type="match status" value="1"/>
</dbReference>
<evidence type="ECO:0000256" key="4">
    <source>
        <dbReference type="ARBA" id="ARBA00035204"/>
    </source>
</evidence>
<evidence type="ECO:0000256" key="3">
    <source>
        <dbReference type="ARBA" id="ARBA00023274"/>
    </source>
</evidence>
<evidence type="ECO:0000256" key="1">
    <source>
        <dbReference type="ARBA" id="ARBA00009254"/>
    </source>
</evidence>
<dbReference type="InterPro" id="IPR036049">
    <property type="entry name" value="Ribosomal_uL29_sf"/>
</dbReference>
<dbReference type="PANTHER" id="PTHR10916:SF0">
    <property type="entry name" value="LARGE RIBOSOMAL SUBUNIT PROTEIN UL29C"/>
    <property type="match status" value="1"/>
</dbReference>
<dbReference type="InterPro" id="IPR018254">
    <property type="entry name" value="Ribosomal_uL29_CS"/>
</dbReference>
<proteinExistence type="inferred from homology"/>
<dbReference type="EMBL" id="AP025226">
    <property type="protein sequence ID" value="BDB97651.1"/>
    <property type="molecule type" value="Genomic_DNA"/>
</dbReference>
<dbReference type="GO" id="GO:0003735">
    <property type="term" value="F:structural constituent of ribosome"/>
    <property type="evidence" value="ECO:0007669"/>
    <property type="project" value="InterPro"/>
</dbReference>
<dbReference type="FunFam" id="1.10.287.310:FF:000001">
    <property type="entry name" value="50S ribosomal protein L29"/>
    <property type="match status" value="1"/>
</dbReference>
<evidence type="ECO:0000256" key="5">
    <source>
        <dbReference type="HAMAP-Rule" id="MF_00374"/>
    </source>
</evidence>
<protein>
    <recommendedName>
        <fullName evidence="4 5">Large ribosomal subunit protein uL29</fullName>
    </recommendedName>
</protein>
<dbReference type="GeneID" id="68865403"/>
<evidence type="ECO:0000313" key="6">
    <source>
        <dbReference type="EMBL" id="BDB97651.1"/>
    </source>
</evidence>
<dbReference type="InterPro" id="IPR001854">
    <property type="entry name" value="Ribosomal_uL29"/>
</dbReference>
<dbReference type="NCBIfam" id="TIGR00012">
    <property type="entry name" value="L29"/>
    <property type="match status" value="1"/>
</dbReference>
<accession>A0AAQ4CPC0</accession>
<dbReference type="PANTHER" id="PTHR10916">
    <property type="entry name" value="60S RIBOSOMAL PROTEIN L35/50S RIBOSOMAL PROTEIN L29"/>
    <property type="match status" value="1"/>
</dbReference>
<keyword evidence="3 5" id="KW-0687">Ribonucleoprotein</keyword>
<gene>
    <name evidence="5" type="primary">rpl29</name>
    <name evidence="6" type="ORF">SACC_06680</name>
</gene>
<comment type="similarity">
    <text evidence="1 5">Belongs to the universal ribosomal protein uL29 family.</text>
</comment>